<feature type="compositionally biased region" description="Basic and acidic residues" evidence="1">
    <location>
        <begin position="11"/>
        <end position="21"/>
    </location>
</feature>
<gene>
    <name evidence="2" type="ORF">ATSB10_12450</name>
</gene>
<reference evidence="2 3" key="1">
    <citation type="submission" date="2016-02" db="EMBL/GenBank/DDBJ databases">
        <title>Complete genome sequencing and analysis of ATSB10, Dyella thiooxydans isolated from rhizosphere soil of sunflower (Helianthus annuus L.).</title>
        <authorList>
            <person name="Lee Y."/>
            <person name="Hwangbo K."/>
            <person name="Chung H."/>
            <person name="Yoo J."/>
            <person name="Kim K.Y."/>
            <person name="Sa T.M."/>
            <person name="Um Y."/>
            <person name="Madhaiyan M."/>
        </authorList>
    </citation>
    <scope>NUCLEOTIDE SEQUENCE [LARGE SCALE GENOMIC DNA]</scope>
    <source>
        <strain evidence="2 3">ATSB10</strain>
    </source>
</reference>
<dbReference type="AlphaFoldDB" id="A0A169GR72"/>
<dbReference type="KEGG" id="dtx:ATSB10_12450"/>
<protein>
    <submittedName>
        <fullName evidence="2">Uncharacterized protein</fullName>
    </submittedName>
</protein>
<keyword evidence="3" id="KW-1185">Reference proteome</keyword>
<feature type="region of interest" description="Disordered" evidence="1">
    <location>
        <begin position="1"/>
        <end position="32"/>
    </location>
</feature>
<evidence type="ECO:0000256" key="1">
    <source>
        <dbReference type="SAM" id="MobiDB-lite"/>
    </source>
</evidence>
<name>A0A169GR72_9GAMM</name>
<dbReference type="Proteomes" id="UP000077255">
    <property type="component" value="Chromosome"/>
</dbReference>
<dbReference type="EMBL" id="CP014841">
    <property type="protein sequence ID" value="AND68699.1"/>
    <property type="molecule type" value="Genomic_DNA"/>
</dbReference>
<organism evidence="2 3">
    <name type="scientific">Dyella thiooxydans</name>
    <dbReference type="NCBI Taxonomy" id="445710"/>
    <lineage>
        <taxon>Bacteria</taxon>
        <taxon>Pseudomonadati</taxon>
        <taxon>Pseudomonadota</taxon>
        <taxon>Gammaproteobacteria</taxon>
        <taxon>Lysobacterales</taxon>
        <taxon>Rhodanobacteraceae</taxon>
        <taxon>Dyella</taxon>
    </lineage>
</organism>
<evidence type="ECO:0000313" key="2">
    <source>
        <dbReference type="EMBL" id="AND68699.1"/>
    </source>
</evidence>
<evidence type="ECO:0000313" key="3">
    <source>
        <dbReference type="Proteomes" id="UP000077255"/>
    </source>
</evidence>
<accession>A0A169GR72</accession>
<proteinExistence type="predicted"/>
<dbReference type="PATRIC" id="fig|445710.3.peg.1243"/>
<dbReference type="STRING" id="445710.ATSB10_12450"/>
<sequence>MCRKRGWPRSAADKRGGENRRRSGRRRLCGAGSSKDALTAWLAS</sequence>